<sequence>MAYLGRRPAVLSRSPSPTDLRPSDIWQASRAPTKLKTLSEPPGLPKLELVKLVLEQIECWPPNENGKRVTPTQIKRDTNVAELRRKLLSQECGFKTTKPHRTTTATMEPPPPPPQPLQPLTGSEETIHQPPKANSLAGNGYVFKNIKGQAGMIVVPSAVSPIDHKPFLALGADVLCEIQKTNAAIQGSEEVNVSQQFPENENYQVTFAKAFNPETPDYTVLTFTLLRLPSDGNIFLEVNINPLKDSTDRRSATHECGDEVKAENTKGQSKRAKKEVVAWLQEQLVERPGYEQFKSSTNRARTNPEIVEHWRFMYDVAKEYERQRPVVSEKRCRVTQLELAVALGYSPTTLKTAIAGYQIVKDHGRLSKNPIESIINEVERTHNPQKGATMLYKFLRASI</sequence>
<evidence type="ECO:0000313" key="2">
    <source>
        <dbReference type="EMBL" id="KAL0056710.1"/>
    </source>
</evidence>
<dbReference type="Proteomes" id="UP001437256">
    <property type="component" value="Unassembled WGS sequence"/>
</dbReference>
<evidence type="ECO:0000313" key="3">
    <source>
        <dbReference type="Proteomes" id="UP001437256"/>
    </source>
</evidence>
<evidence type="ECO:0000256" key="1">
    <source>
        <dbReference type="SAM" id="MobiDB-lite"/>
    </source>
</evidence>
<feature type="region of interest" description="Disordered" evidence="1">
    <location>
        <begin position="247"/>
        <end position="267"/>
    </location>
</feature>
<organism evidence="2 3">
    <name type="scientific">Marasmius tenuissimus</name>
    <dbReference type="NCBI Taxonomy" id="585030"/>
    <lineage>
        <taxon>Eukaryota</taxon>
        <taxon>Fungi</taxon>
        <taxon>Dikarya</taxon>
        <taxon>Basidiomycota</taxon>
        <taxon>Agaricomycotina</taxon>
        <taxon>Agaricomycetes</taxon>
        <taxon>Agaricomycetidae</taxon>
        <taxon>Agaricales</taxon>
        <taxon>Marasmiineae</taxon>
        <taxon>Marasmiaceae</taxon>
        <taxon>Marasmius</taxon>
    </lineage>
</organism>
<name>A0ABR2Z5X7_9AGAR</name>
<keyword evidence="3" id="KW-1185">Reference proteome</keyword>
<accession>A0ABR2Z5X7</accession>
<gene>
    <name evidence="2" type="ORF">AAF712_016683</name>
</gene>
<feature type="compositionally biased region" description="Pro residues" evidence="1">
    <location>
        <begin position="108"/>
        <end position="117"/>
    </location>
</feature>
<dbReference type="EMBL" id="JBBXMP010001037">
    <property type="protein sequence ID" value="KAL0056710.1"/>
    <property type="molecule type" value="Genomic_DNA"/>
</dbReference>
<feature type="compositionally biased region" description="Basic and acidic residues" evidence="1">
    <location>
        <begin position="247"/>
        <end position="264"/>
    </location>
</feature>
<feature type="region of interest" description="Disordered" evidence="1">
    <location>
        <begin position="1"/>
        <end position="27"/>
    </location>
</feature>
<reference evidence="2 3" key="1">
    <citation type="submission" date="2024-05" db="EMBL/GenBank/DDBJ databases">
        <title>A draft genome resource for the thread blight pathogen Marasmius tenuissimus strain MS-2.</title>
        <authorList>
            <person name="Yulfo-Soto G.E."/>
            <person name="Baruah I.K."/>
            <person name="Amoako-Attah I."/>
            <person name="Bukari Y."/>
            <person name="Meinhardt L.W."/>
            <person name="Bailey B.A."/>
            <person name="Cohen S.P."/>
        </authorList>
    </citation>
    <scope>NUCLEOTIDE SEQUENCE [LARGE SCALE GENOMIC DNA]</scope>
    <source>
        <strain evidence="2 3">MS-2</strain>
    </source>
</reference>
<feature type="region of interest" description="Disordered" evidence="1">
    <location>
        <begin position="99"/>
        <end position="129"/>
    </location>
</feature>
<protein>
    <submittedName>
        <fullName evidence="2">Uncharacterized protein</fullName>
    </submittedName>
</protein>
<proteinExistence type="predicted"/>
<comment type="caution">
    <text evidence="2">The sequence shown here is derived from an EMBL/GenBank/DDBJ whole genome shotgun (WGS) entry which is preliminary data.</text>
</comment>